<comment type="caution">
    <text evidence="5">The sequence shown here is derived from an EMBL/GenBank/DDBJ whole genome shotgun (WGS) entry which is preliminary data.</text>
</comment>
<gene>
    <name evidence="5" type="ORF">CYCCA115_LOCUS6388</name>
</gene>
<accession>A0AAD2CLZ7</accession>
<dbReference type="EMBL" id="CAKOGP040000779">
    <property type="protein sequence ID" value="CAJ1939027.1"/>
    <property type="molecule type" value="Genomic_DNA"/>
</dbReference>
<feature type="compositionally biased region" description="Acidic residues" evidence="4">
    <location>
        <begin position="614"/>
        <end position="624"/>
    </location>
</feature>
<dbReference type="InterPro" id="IPR011990">
    <property type="entry name" value="TPR-like_helical_dom_sf"/>
</dbReference>
<feature type="region of interest" description="Disordered" evidence="4">
    <location>
        <begin position="86"/>
        <end position="298"/>
    </location>
</feature>
<evidence type="ECO:0000313" key="6">
    <source>
        <dbReference type="Proteomes" id="UP001295423"/>
    </source>
</evidence>
<feature type="compositionally biased region" description="Low complexity" evidence="4">
    <location>
        <begin position="602"/>
        <end position="613"/>
    </location>
</feature>
<feature type="compositionally biased region" description="Basic and acidic residues" evidence="4">
    <location>
        <begin position="89"/>
        <end position="104"/>
    </location>
</feature>
<evidence type="ECO:0000256" key="4">
    <source>
        <dbReference type="SAM" id="MobiDB-lite"/>
    </source>
</evidence>
<evidence type="ECO:0000256" key="3">
    <source>
        <dbReference type="PROSITE-ProRule" id="PRU00339"/>
    </source>
</evidence>
<evidence type="ECO:0000313" key="5">
    <source>
        <dbReference type="EMBL" id="CAJ1939027.1"/>
    </source>
</evidence>
<keyword evidence="1" id="KW-0677">Repeat</keyword>
<dbReference type="InterPro" id="IPR043519">
    <property type="entry name" value="NT_sf"/>
</dbReference>
<dbReference type="SUPFAM" id="SSF81301">
    <property type="entry name" value="Nucleotidyltransferase"/>
    <property type="match status" value="1"/>
</dbReference>
<dbReference type="SMART" id="SM00028">
    <property type="entry name" value="TPR"/>
    <property type="match status" value="6"/>
</dbReference>
<evidence type="ECO:0000256" key="1">
    <source>
        <dbReference type="ARBA" id="ARBA00022737"/>
    </source>
</evidence>
<dbReference type="Proteomes" id="UP001295423">
    <property type="component" value="Unassembled WGS sequence"/>
</dbReference>
<dbReference type="Pfam" id="PF13424">
    <property type="entry name" value="TPR_12"/>
    <property type="match status" value="3"/>
</dbReference>
<feature type="compositionally biased region" description="Basic and acidic residues" evidence="4">
    <location>
        <begin position="641"/>
        <end position="655"/>
    </location>
</feature>
<dbReference type="PANTHER" id="PTHR45641">
    <property type="entry name" value="TETRATRICOPEPTIDE REPEAT PROTEIN (AFU_ORTHOLOGUE AFUA_6G03870)"/>
    <property type="match status" value="1"/>
</dbReference>
<dbReference type="PANTHER" id="PTHR45641:SF1">
    <property type="entry name" value="AAA+ ATPASE DOMAIN-CONTAINING PROTEIN"/>
    <property type="match status" value="1"/>
</dbReference>
<feature type="compositionally biased region" description="Basic and acidic residues" evidence="4">
    <location>
        <begin position="226"/>
        <end position="237"/>
    </location>
</feature>
<feature type="repeat" description="TPR" evidence="3">
    <location>
        <begin position="1230"/>
        <end position="1263"/>
    </location>
</feature>
<feature type="compositionally biased region" description="Basic and acidic residues" evidence="4">
    <location>
        <begin position="112"/>
        <end position="184"/>
    </location>
</feature>
<dbReference type="InterPro" id="IPR019734">
    <property type="entry name" value="TPR_rpt"/>
</dbReference>
<proteinExistence type="predicted"/>
<feature type="compositionally biased region" description="Polar residues" evidence="4">
    <location>
        <begin position="498"/>
        <end position="507"/>
    </location>
</feature>
<dbReference type="PROSITE" id="PS50293">
    <property type="entry name" value="TPR_REGION"/>
    <property type="match status" value="1"/>
</dbReference>
<keyword evidence="6" id="KW-1185">Reference proteome</keyword>
<feature type="compositionally biased region" description="Polar residues" evidence="4">
    <location>
        <begin position="534"/>
        <end position="545"/>
    </location>
</feature>
<dbReference type="Gene3D" id="3.30.460.10">
    <property type="entry name" value="Beta Polymerase, domain 2"/>
    <property type="match status" value="1"/>
</dbReference>
<feature type="repeat" description="TPR" evidence="3">
    <location>
        <begin position="1188"/>
        <end position="1221"/>
    </location>
</feature>
<sequence>MKASGEDFDPQEEFYDVLQQEMTQIESLMDMEDDDALFDLLDEMHDRNEEELEDWNEVSLARSTEVDVSAQSYELTDMLDEDYGAIAKANERNQNEEDKKTGLEKKKKREQGHKAREKANAKAKAAHEARKAKEKKELEVGERRENEVQKEHERKEREAFEKRKTQLIEAKENFEKDKEKKMDIPGKASTGDCLASYSGQPPAFEDADLDDDVESGSVSIDTDSSDDSKYSSDHSDYRNNNGAVGTPLAVSLQDDSDSEDSNSAPPTAQNDSRVRMQSSSAGRLSTMRANAQTSHGLSPADEEIATRFRNMLTTGMSIGAVSQQMTTEGVALHIQDSVVANNGEVPRPPGISAPPAGGMASAPGGGKIVGCTMTPKGTTFGVVRKKQDANLGTQFNNAGIVMTPEEVASMRKKRGECFVCGQKCFKKKVFKMIPLNIPGKVQKGKCLVCNPKDKGAAPGTSPIMARFKTGRGRKAPQRTKSGGEFAGDGDEPVPGSRISASSPSTGHDFTMHSARRATLSGPVTGQSLPVLGSRLSTFRPSTGYNFNFRPTRGPPRPGPAREQGLAGSPSLSTPERSPGRDFGLDNFLDSKESADADDDGDAAISGAVVVSEPLIEETEEEEESTPPTEYGEENAKAGGKKVLDEKKSDGDEEIRARKKKKKKEDGDKPELGGFFDNSAGALEAVSQGILAESAAQITQDSVASGLQLDDLFSRHGTPMYGGASRIPMPPQQIAELRKKRGECVSCGQKCVDIKVFKKIPLDIPGKVHNGKCLQCKPSEFQEPARQHATTIRQEDNYMDTSTESSTVIPDEIAIILEAATTEATTKSKLRPETLQFLDTIHGYLVCRGKMDAKHAEVDEFNIIANHPLQVDPEKIRVSANDPFSYKAQYQQQSTQGHSIKSLKELYDAANATVPIYRMTIDDVISKLLAKHGKDHVDFTLKLCDLKSKVRAQEKAKDDYAKRNPKPAFSWLYDIVRGSVEFGSALHVTEFLDILQEERSIEIVKAKNRFKKPSLTGYRDLNIQFQIDTGKGFKHVCEVQIHHKAIKKLDEELRSHDYYQFFRSYFAGATSSLEERLELLKRISSRGAIDDLFLRDMLTTSKDVERLERLGVLFRDQLCEYQWAFCVYARLFEIHKEKHGTKHPSVASTYSGMALVLKEAGKLDEAMVLYKESLTIFKSAFHEQHSTIANTLFNMALILKEQGELSEAMSLFEQSLKIDKKNLGEDNAAVANTYNELATVYRKQSKLEDAMLLFQKSLDIKRDVLGSEDGSISDTLQNIAVVLKNQGKLDESVDLFQQSIDIAIKSMGANHSSVAVGYRKMALVLEKLGKADLALEFYDRSLAIYVKNVGEKHLSVARLYSDMAYTFKAQGDRGQSKRYLLKSVNIKRRVFAERSVESGLRKKLVMMKRMPEQRHLSPLNIEKKQLK</sequence>
<protein>
    <submittedName>
        <fullName evidence="5">Uncharacterized protein</fullName>
    </submittedName>
</protein>
<reference evidence="5" key="1">
    <citation type="submission" date="2023-08" db="EMBL/GenBank/DDBJ databases">
        <authorList>
            <person name="Audoor S."/>
            <person name="Bilcke G."/>
        </authorList>
    </citation>
    <scope>NUCLEOTIDE SEQUENCE</scope>
</reference>
<feature type="compositionally biased region" description="Polar residues" evidence="4">
    <location>
        <begin position="261"/>
        <end position="296"/>
    </location>
</feature>
<feature type="compositionally biased region" description="Acidic residues" evidence="4">
    <location>
        <begin position="205"/>
        <end position="214"/>
    </location>
</feature>
<organism evidence="5 6">
    <name type="scientific">Cylindrotheca closterium</name>
    <dbReference type="NCBI Taxonomy" id="2856"/>
    <lineage>
        <taxon>Eukaryota</taxon>
        <taxon>Sar</taxon>
        <taxon>Stramenopiles</taxon>
        <taxon>Ochrophyta</taxon>
        <taxon>Bacillariophyta</taxon>
        <taxon>Bacillariophyceae</taxon>
        <taxon>Bacillariophycidae</taxon>
        <taxon>Bacillariales</taxon>
        <taxon>Bacillariaceae</taxon>
        <taxon>Cylindrotheca</taxon>
    </lineage>
</organism>
<feature type="region of interest" description="Disordered" evidence="4">
    <location>
        <begin position="469"/>
        <end position="676"/>
    </location>
</feature>
<dbReference type="Gene3D" id="1.25.40.10">
    <property type="entry name" value="Tetratricopeptide repeat domain"/>
    <property type="match status" value="2"/>
</dbReference>
<keyword evidence="2 3" id="KW-0802">TPR repeat</keyword>
<dbReference type="PRINTS" id="PR00381">
    <property type="entry name" value="KINESINLIGHT"/>
</dbReference>
<name>A0AAD2CLZ7_9STRA</name>
<evidence type="ECO:0000256" key="2">
    <source>
        <dbReference type="ARBA" id="ARBA00022803"/>
    </source>
</evidence>
<dbReference type="SUPFAM" id="SSF48452">
    <property type="entry name" value="TPR-like"/>
    <property type="match status" value="1"/>
</dbReference>
<feature type="compositionally biased region" description="Basic and acidic residues" evidence="4">
    <location>
        <begin position="577"/>
        <end position="594"/>
    </location>
</feature>
<dbReference type="PROSITE" id="PS50005">
    <property type="entry name" value="TPR"/>
    <property type="match status" value="2"/>
</dbReference>